<dbReference type="SUPFAM" id="SSF82199">
    <property type="entry name" value="SET domain"/>
    <property type="match status" value="1"/>
</dbReference>
<dbReference type="Proteomes" id="UP000186817">
    <property type="component" value="Unassembled WGS sequence"/>
</dbReference>
<dbReference type="Pfam" id="PF04666">
    <property type="entry name" value="MGAT4_cons"/>
    <property type="match status" value="1"/>
</dbReference>
<protein>
    <submittedName>
        <fullName evidence="3">SET domain-containing protein 5</fullName>
    </submittedName>
</protein>
<dbReference type="CDD" id="cd20071">
    <property type="entry name" value="SET_SMYD"/>
    <property type="match status" value="1"/>
</dbReference>
<comment type="caution">
    <text evidence="3">The sequence shown here is derived from an EMBL/GenBank/DDBJ whole genome shotgun (WGS) entry which is preliminary data.</text>
</comment>
<dbReference type="SMART" id="SM00317">
    <property type="entry name" value="SET"/>
    <property type="match status" value="1"/>
</dbReference>
<sequence>MLERLQTHQKSLLPVETSAGRFLAVRAPDSFYNYQDLDRKADNYELAVLLTSAVPLADHYMQVEADVLMKKGFMKTLQSYVASKEQQKEPWHMISLSQDGHRRKIWRSTSLFAFAGILTIFPDVPPDSLVWDFLDTINNQSAPKACVIASLATKVKRADVLLQYHKAEALIEHVGDVSSLEGKVQRIHDDYFKKHSLISSLFDNPAADIYTADAMGASSQLQATYGSSGISTGQPNVKVGTLTVKYLDDMVGHGQAVLELVFKSPTTVQMINLRLGGCKLLQFSNDGSAMRSELPSQELDSERQLEGCVVELQDLSRAELNGQRGLCLGAPPATPDRIGVRLDDGREVSVPRAKARAIIGFREVDGKGIGVIALSAIPAGGLLLRERPALCIGSKAPRPPAALRKAILELCDAYADRPDEKTLDGVLATNALPRGAKSEETVLCLLASRFNHSCSPNAEYLWVEESQVEEVRAVRAVQPGEELCVNYFGDAVKLPRPARQEQLRAGFRFECRCSVCVAASPESDRQRQRLTRLSQEILSCRNAPERGLRMAEEMLEIMGKEGISAPRSVAQVCNDGFELALLAGEGQEVQYWAHLSYEAHRLGWGEDYEMTRRMRHYAQHPPTLTGREGPHQSARGTSRPLPGEENRSPNMKAVNLLEKAGPSARNPRGQDIVDGFHGLAPACEMNARGAARATVAILTENRCKGWPRQ</sequence>
<keyword evidence="4" id="KW-1185">Reference proteome</keyword>
<dbReference type="InterPro" id="IPR053185">
    <property type="entry name" value="SET_domain_protein"/>
</dbReference>
<feature type="domain" description="SET" evidence="2">
    <location>
        <begin position="357"/>
        <end position="488"/>
    </location>
</feature>
<dbReference type="Gene3D" id="2.170.270.10">
    <property type="entry name" value="SET domain"/>
    <property type="match status" value="1"/>
</dbReference>
<organism evidence="3 4">
    <name type="scientific">Symbiodinium microadriaticum</name>
    <name type="common">Dinoflagellate</name>
    <name type="synonym">Zooxanthella microadriatica</name>
    <dbReference type="NCBI Taxonomy" id="2951"/>
    <lineage>
        <taxon>Eukaryota</taxon>
        <taxon>Sar</taxon>
        <taxon>Alveolata</taxon>
        <taxon>Dinophyceae</taxon>
        <taxon>Suessiales</taxon>
        <taxon>Symbiodiniaceae</taxon>
        <taxon>Symbiodinium</taxon>
    </lineage>
</organism>
<name>A0A1Q9CAT9_SYMMI</name>
<dbReference type="InterPro" id="IPR046341">
    <property type="entry name" value="SET_dom_sf"/>
</dbReference>
<dbReference type="PANTHER" id="PTHR47332">
    <property type="entry name" value="SET DOMAIN-CONTAINING PROTEIN 5"/>
    <property type="match status" value="1"/>
</dbReference>
<proteinExistence type="predicted"/>
<evidence type="ECO:0000313" key="4">
    <source>
        <dbReference type="Proteomes" id="UP000186817"/>
    </source>
</evidence>
<reference evidence="3 4" key="1">
    <citation type="submission" date="2016-02" db="EMBL/GenBank/DDBJ databases">
        <title>Genome analysis of coral dinoflagellate symbionts highlights evolutionary adaptations to a symbiotic lifestyle.</title>
        <authorList>
            <person name="Aranda M."/>
            <person name="Li Y."/>
            <person name="Liew Y.J."/>
            <person name="Baumgarten S."/>
            <person name="Simakov O."/>
            <person name="Wilson M."/>
            <person name="Piel J."/>
            <person name="Ashoor H."/>
            <person name="Bougouffa S."/>
            <person name="Bajic V.B."/>
            <person name="Ryu T."/>
            <person name="Ravasi T."/>
            <person name="Bayer T."/>
            <person name="Micklem G."/>
            <person name="Kim H."/>
            <person name="Bhak J."/>
            <person name="Lajeunesse T.C."/>
            <person name="Voolstra C.R."/>
        </authorList>
    </citation>
    <scope>NUCLEOTIDE SEQUENCE [LARGE SCALE GENOMIC DNA]</scope>
    <source>
        <strain evidence="3 4">CCMP2467</strain>
    </source>
</reference>
<dbReference type="AlphaFoldDB" id="A0A1Q9CAT9"/>
<evidence type="ECO:0000259" key="2">
    <source>
        <dbReference type="PROSITE" id="PS50280"/>
    </source>
</evidence>
<dbReference type="PROSITE" id="PS50280">
    <property type="entry name" value="SET"/>
    <property type="match status" value="1"/>
</dbReference>
<feature type="region of interest" description="Disordered" evidence="1">
    <location>
        <begin position="620"/>
        <end position="649"/>
    </location>
</feature>
<dbReference type="PANTHER" id="PTHR47332:SF4">
    <property type="entry name" value="SET DOMAIN-CONTAINING PROTEIN 5"/>
    <property type="match status" value="1"/>
</dbReference>
<dbReference type="InterPro" id="IPR001214">
    <property type="entry name" value="SET_dom"/>
</dbReference>
<evidence type="ECO:0000313" key="3">
    <source>
        <dbReference type="EMBL" id="OLP80054.1"/>
    </source>
</evidence>
<dbReference type="InterPro" id="IPR057279">
    <property type="entry name" value="MGAT4"/>
</dbReference>
<evidence type="ECO:0000256" key="1">
    <source>
        <dbReference type="SAM" id="MobiDB-lite"/>
    </source>
</evidence>
<dbReference type="OrthoDB" id="414319at2759"/>
<gene>
    <name evidence="3" type="primary">set5</name>
    <name evidence="3" type="ORF">AK812_SmicGene39583</name>
</gene>
<dbReference type="Pfam" id="PF00856">
    <property type="entry name" value="SET"/>
    <property type="match status" value="1"/>
</dbReference>
<accession>A0A1Q9CAT9</accession>
<dbReference type="EMBL" id="LSRX01001421">
    <property type="protein sequence ID" value="OLP80054.1"/>
    <property type="molecule type" value="Genomic_DNA"/>
</dbReference>